<dbReference type="CDD" id="cd02972">
    <property type="entry name" value="DsbA_family"/>
    <property type="match status" value="1"/>
</dbReference>
<keyword evidence="5" id="KW-1185">Reference proteome</keyword>
<keyword evidence="2" id="KW-0812">Transmembrane</keyword>
<dbReference type="AlphaFoldDB" id="A0A366M2H4"/>
<keyword evidence="2" id="KW-1133">Transmembrane helix</keyword>
<evidence type="ECO:0000313" key="5">
    <source>
        <dbReference type="Proteomes" id="UP000253303"/>
    </source>
</evidence>
<dbReference type="RefSeq" id="WP_113980578.1">
    <property type="nucleotide sequence ID" value="NZ_QMEY01000003.1"/>
</dbReference>
<keyword evidence="4" id="KW-0413">Isomerase</keyword>
<feature type="transmembrane region" description="Helical" evidence="2">
    <location>
        <begin position="31"/>
        <end position="53"/>
    </location>
</feature>
<evidence type="ECO:0000256" key="2">
    <source>
        <dbReference type="SAM" id="Phobius"/>
    </source>
</evidence>
<feature type="region of interest" description="Disordered" evidence="1">
    <location>
        <begin position="1"/>
        <end position="29"/>
    </location>
</feature>
<dbReference type="Gene3D" id="3.40.30.10">
    <property type="entry name" value="Glutaredoxin"/>
    <property type="match status" value="1"/>
</dbReference>
<sequence>MGRKTSGDAGARERIKAQREADRKREQRKRVTTIVAAAAAAVLAVGAGMWYAASSSRSETATTATAPITKQADGTVVMAKPGVESPVLDIYEDFQCPACQALEETSGATVKNLAAEGKVKVVYHPITIFGMEPTKSNSVRAGAAARCAPAGQWLAFHDKLFEEQPSETVKGFELPDLVGWGKDAGIEDPAFEKCVTSQEQAKAHQDYSKQVLGSGVIKRGTPTVLLAGTELNDTAFKPADLRQAVLNAAAK</sequence>
<dbReference type="GO" id="GO:0016853">
    <property type="term" value="F:isomerase activity"/>
    <property type="evidence" value="ECO:0007669"/>
    <property type="project" value="UniProtKB-KW"/>
</dbReference>
<proteinExistence type="predicted"/>
<organism evidence="4 5">
    <name type="scientific">Spongiactinospora rosea</name>
    <dbReference type="NCBI Taxonomy" id="2248750"/>
    <lineage>
        <taxon>Bacteria</taxon>
        <taxon>Bacillati</taxon>
        <taxon>Actinomycetota</taxon>
        <taxon>Actinomycetes</taxon>
        <taxon>Streptosporangiales</taxon>
        <taxon>Streptosporangiaceae</taxon>
        <taxon>Spongiactinospora</taxon>
    </lineage>
</organism>
<accession>A0A366M2H4</accession>
<dbReference type="Pfam" id="PF13462">
    <property type="entry name" value="Thioredoxin_4"/>
    <property type="match status" value="1"/>
</dbReference>
<dbReference type="InterPro" id="IPR036249">
    <property type="entry name" value="Thioredoxin-like_sf"/>
</dbReference>
<evidence type="ECO:0000313" key="4">
    <source>
        <dbReference type="EMBL" id="RBQ20385.1"/>
    </source>
</evidence>
<keyword evidence="2" id="KW-0472">Membrane</keyword>
<protein>
    <submittedName>
        <fullName evidence="4">Protein-disulfide isomerase</fullName>
    </submittedName>
</protein>
<evidence type="ECO:0000256" key="1">
    <source>
        <dbReference type="SAM" id="MobiDB-lite"/>
    </source>
</evidence>
<dbReference type="InterPro" id="IPR012336">
    <property type="entry name" value="Thioredoxin-like_fold"/>
</dbReference>
<reference evidence="4 5" key="1">
    <citation type="submission" date="2018-06" db="EMBL/GenBank/DDBJ databases">
        <title>Sphaerisporangium craniellae sp. nov., isolated from a marine sponge in the South China Sea.</title>
        <authorList>
            <person name="Li L."/>
        </authorList>
    </citation>
    <scope>NUCLEOTIDE SEQUENCE [LARGE SCALE GENOMIC DNA]</scope>
    <source>
        <strain evidence="4 5">LHW63015</strain>
    </source>
</reference>
<dbReference type="EMBL" id="QMEY01000003">
    <property type="protein sequence ID" value="RBQ20385.1"/>
    <property type="molecule type" value="Genomic_DNA"/>
</dbReference>
<name>A0A366M2H4_9ACTN</name>
<dbReference type="SUPFAM" id="SSF52833">
    <property type="entry name" value="Thioredoxin-like"/>
    <property type="match status" value="1"/>
</dbReference>
<evidence type="ECO:0000259" key="3">
    <source>
        <dbReference type="Pfam" id="PF13462"/>
    </source>
</evidence>
<comment type="caution">
    <text evidence="4">The sequence shown here is derived from an EMBL/GenBank/DDBJ whole genome shotgun (WGS) entry which is preliminary data.</text>
</comment>
<gene>
    <name evidence="4" type="ORF">DP939_11395</name>
</gene>
<dbReference type="OrthoDB" id="4135024at2"/>
<dbReference type="Proteomes" id="UP000253303">
    <property type="component" value="Unassembled WGS sequence"/>
</dbReference>
<feature type="domain" description="Thioredoxin-like fold" evidence="3">
    <location>
        <begin position="87"/>
        <end position="241"/>
    </location>
</feature>
<feature type="compositionally biased region" description="Basic and acidic residues" evidence="1">
    <location>
        <begin position="10"/>
        <end position="25"/>
    </location>
</feature>